<dbReference type="eggNOG" id="COG0392">
    <property type="taxonomic scope" value="Bacteria"/>
</dbReference>
<keyword evidence="5 6" id="KW-0472">Membrane</keyword>
<gene>
    <name evidence="7" type="ordered locus">MHF_0065</name>
</gene>
<dbReference type="EMBL" id="CP002808">
    <property type="protein sequence ID" value="AEG72379.1"/>
    <property type="molecule type" value="Genomic_DNA"/>
</dbReference>
<keyword evidence="4 6" id="KW-1133">Transmembrane helix</keyword>
<proteinExistence type="predicted"/>
<accession>F6FFI4</accession>
<reference evidence="7 8" key="1">
    <citation type="journal article" date="2011" name="J. Bacteriol.">
        <title>Complete genome sequences of two hemotropic Mycoplasmas, Mycoplasma haemofelis strain Ohio2 and Mycoplasma suis strain Illinois.</title>
        <authorList>
            <person name="Messick J.B."/>
            <person name="Santos A.P."/>
            <person name="Guimaraes A.M."/>
        </authorList>
    </citation>
    <scope>NUCLEOTIDE SEQUENCE [LARGE SCALE GENOMIC DNA]</scope>
    <source>
        <strain evidence="7 8">Ohio2</strain>
    </source>
</reference>
<dbReference type="STRING" id="859194.MHF_0065"/>
<feature type="transmembrane region" description="Helical" evidence="6">
    <location>
        <begin position="95"/>
        <end position="114"/>
    </location>
</feature>
<dbReference type="Pfam" id="PF03706">
    <property type="entry name" value="LPG_synthase_TM"/>
    <property type="match status" value="1"/>
</dbReference>
<keyword evidence="3 6" id="KW-0812">Transmembrane</keyword>
<dbReference type="HOGENOM" id="CLU_629808_0_0_14"/>
<dbReference type="BioCyc" id="MHAE859194:G1GR7-67-MONOMER"/>
<evidence type="ECO:0000256" key="6">
    <source>
        <dbReference type="SAM" id="Phobius"/>
    </source>
</evidence>
<dbReference type="GO" id="GO:0005886">
    <property type="term" value="C:plasma membrane"/>
    <property type="evidence" value="ECO:0007669"/>
    <property type="project" value="UniProtKB-SubCell"/>
</dbReference>
<evidence type="ECO:0000256" key="1">
    <source>
        <dbReference type="ARBA" id="ARBA00004651"/>
    </source>
</evidence>
<name>F6FFI4_MYCHI</name>
<feature type="transmembrane region" description="Helical" evidence="6">
    <location>
        <begin position="56"/>
        <end position="75"/>
    </location>
</feature>
<sequence length="420" mass="48780">MSFFIDNNPNTNSSCSHIKYVEEAPNFISRFIQLGVKSKMKVGNENFFNYKKKRAILVWCLVFFFVILLAVKFVLKLELLRFISRLYQASGSSYFLITLVLGFLAFFVCEITLKVVSLKTQAYGQLDSVSKFEWFGFSSISFFIQSITPFSVGSEPYSIWWLNKKGIDLKEAGAMVAVASCCWFVAQFLVTWPSFIYITVQNWDKVSSLDIPNVYWAILGGLFVDITVGLLIFSVSYFKTFHYLISKWVNRIKRWLALPYAGEEELAIKYLEQNAFQKIYVRQIKRFTTVKIAAFYFFCNVYLYFLFVLIHRIFNQENWDGVLAYNVINVSTTANNFMPLPSAEGSLQVVMKNLLEGFGDSSAGRTDEESIFLWRFFSKYFGFILSLIFLSMYGINTNTRRRKEIRRECRSAQTSLELIF</sequence>
<feature type="transmembrane region" description="Helical" evidence="6">
    <location>
        <begin position="172"/>
        <end position="195"/>
    </location>
</feature>
<protein>
    <submittedName>
        <fullName evidence="7">Uncharacterized protein</fullName>
    </submittedName>
</protein>
<evidence type="ECO:0000256" key="2">
    <source>
        <dbReference type="ARBA" id="ARBA00022475"/>
    </source>
</evidence>
<feature type="transmembrane region" description="Helical" evidence="6">
    <location>
        <begin position="215"/>
        <end position="238"/>
    </location>
</feature>
<evidence type="ECO:0000313" key="7">
    <source>
        <dbReference type="EMBL" id="AEG72379.1"/>
    </source>
</evidence>
<evidence type="ECO:0000256" key="3">
    <source>
        <dbReference type="ARBA" id="ARBA00022692"/>
    </source>
</evidence>
<dbReference type="InterPro" id="IPR022791">
    <property type="entry name" value="L-PG_synthase/AglD"/>
</dbReference>
<evidence type="ECO:0000256" key="5">
    <source>
        <dbReference type="ARBA" id="ARBA00023136"/>
    </source>
</evidence>
<evidence type="ECO:0000313" key="8">
    <source>
        <dbReference type="Proteomes" id="UP000007952"/>
    </source>
</evidence>
<reference key="2">
    <citation type="submission" date="2011-05" db="EMBL/GenBank/DDBJ databases">
        <title>The Genome of Mycoplasma haemofelis Strain Ohio2, a pathogenic hemoplasma of the cat.</title>
        <authorList>
            <person name="Santos A.P."/>
            <person name="Guimaraes A.M.S."/>
            <person name="SanMiguel P.J."/>
            <person name="Martin S.W."/>
            <person name="Messick J.B."/>
        </authorList>
    </citation>
    <scope>NUCLEOTIDE SEQUENCE</scope>
    <source>
        <strain>Ohio2</strain>
    </source>
</reference>
<dbReference type="Proteomes" id="UP000007952">
    <property type="component" value="Chromosome"/>
</dbReference>
<dbReference type="KEGG" id="mhf:MHF_0065"/>
<feature type="transmembrane region" description="Helical" evidence="6">
    <location>
        <begin position="380"/>
        <end position="397"/>
    </location>
</feature>
<feature type="transmembrane region" description="Helical" evidence="6">
    <location>
        <begin position="134"/>
        <end position="152"/>
    </location>
</feature>
<feature type="transmembrane region" description="Helical" evidence="6">
    <location>
        <begin position="292"/>
        <end position="314"/>
    </location>
</feature>
<keyword evidence="2" id="KW-1003">Cell membrane</keyword>
<dbReference type="AlphaFoldDB" id="F6FFI4"/>
<comment type="subcellular location">
    <subcellularLocation>
        <location evidence="1">Cell membrane</location>
        <topology evidence="1">Multi-pass membrane protein</topology>
    </subcellularLocation>
</comment>
<evidence type="ECO:0000256" key="4">
    <source>
        <dbReference type="ARBA" id="ARBA00022989"/>
    </source>
</evidence>
<organism evidence="7 8">
    <name type="scientific">Mycoplasma haemofelis (strain Ohio2)</name>
    <dbReference type="NCBI Taxonomy" id="859194"/>
    <lineage>
        <taxon>Bacteria</taxon>
        <taxon>Bacillati</taxon>
        <taxon>Mycoplasmatota</taxon>
        <taxon>Mollicutes</taxon>
        <taxon>Mycoplasmataceae</taxon>
        <taxon>Mycoplasma</taxon>
    </lineage>
</organism>